<dbReference type="SMART" id="SM00490">
    <property type="entry name" value="HELICc"/>
    <property type="match status" value="1"/>
</dbReference>
<dbReference type="CDD" id="cd17991">
    <property type="entry name" value="DEXHc_TRCF"/>
    <property type="match status" value="1"/>
</dbReference>
<feature type="domain" description="Helicase ATP-binding" evidence="6">
    <location>
        <begin position="289"/>
        <end position="451"/>
    </location>
</feature>
<keyword evidence="3" id="KW-0347">Helicase</keyword>
<dbReference type="SUPFAM" id="SSF141259">
    <property type="entry name" value="CarD-like"/>
    <property type="match status" value="1"/>
</dbReference>
<dbReference type="Pfam" id="PF00270">
    <property type="entry name" value="DEAD"/>
    <property type="match status" value="1"/>
</dbReference>
<dbReference type="InterPro" id="IPR003711">
    <property type="entry name" value="CarD-like/TRCF_RID"/>
</dbReference>
<dbReference type="OrthoDB" id="416741at2759"/>
<dbReference type="InterPro" id="IPR001650">
    <property type="entry name" value="Helicase_C-like"/>
</dbReference>
<dbReference type="SUPFAM" id="SSF143517">
    <property type="entry name" value="TRCF domain-like"/>
    <property type="match status" value="1"/>
</dbReference>
<keyword evidence="2" id="KW-0378">Hydrolase</keyword>
<dbReference type="InterPro" id="IPR027417">
    <property type="entry name" value="P-loop_NTPase"/>
</dbReference>
<evidence type="ECO:0000256" key="5">
    <source>
        <dbReference type="ARBA" id="ARBA00023125"/>
    </source>
</evidence>
<feature type="domain" description="Helicase C-terminal" evidence="7">
    <location>
        <begin position="469"/>
        <end position="626"/>
    </location>
</feature>
<dbReference type="GO" id="GO:0016787">
    <property type="term" value="F:hydrolase activity"/>
    <property type="evidence" value="ECO:0007669"/>
    <property type="project" value="UniProtKB-KW"/>
</dbReference>
<dbReference type="GO" id="GO:0005524">
    <property type="term" value="F:ATP binding"/>
    <property type="evidence" value="ECO:0007669"/>
    <property type="project" value="UniProtKB-KW"/>
</dbReference>
<protein>
    <submittedName>
        <fullName evidence="8">Uncharacterized protein</fullName>
    </submittedName>
</protein>
<dbReference type="SMART" id="SM00487">
    <property type="entry name" value="DEXDc"/>
    <property type="match status" value="1"/>
</dbReference>
<gene>
    <name evidence="8" type="ORF">SI8410_05006643</name>
</gene>
<dbReference type="Pfam" id="PF02559">
    <property type="entry name" value="CarD_TRCF_RID"/>
    <property type="match status" value="1"/>
</dbReference>
<dbReference type="PROSITE" id="PS51194">
    <property type="entry name" value="HELICASE_CTER"/>
    <property type="match status" value="1"/>
</dbReference>
<dbReference type="GO" id="GO:0003677">
    <property type="term" value="F:DNA binding"/>
    <property type="evidence" value="ECO:0007669"/>
    <property type="project" value="UniProtKB-KW"/>
</dbReference>
<reference evidence="8" key="1">
    <citation type="submission" date="2020-02" db="EMBL/GenBank/DDBJ databases">
        <authorList>
            <person name="Scholz U."/>
            <person name="Mascher M."/>
            <person name="Fiebig A."/>
        </authorList>
    </citation>
    <scope>NUCLEOTIDE SEQUENCE</scope>
</reference>
<dbReference type="PANTHER" id="PTHR14025:SF29">
    <property type="entry name" value="TRANSCRIPTION-REPAIR-COUPLING FACTOR"/>
    <property type="match status" value="1"/>
</dbReference>
<dbReference type="Gene3D" id="3.40.50.300">
    <property type="entry name" value="P-loop containing nucleotide triphosphate hydrolases"/>
    <property type="match status" value="2"/>
</dbReference>
<dbReference type="Proteomes" id="UP000663760">
    <property type="component" value="Chromosome 5"/>
</dbReference>
<evidence type="ECO:0000313" key="8">
    <source>
        <dbReference type="EMBL" id="CAA7395980.1"/>
    </source>
</evidence>
<accession>A0A7I8KDY2</accession>
<keyword evidence="9" id="KW-1185">Reference proteome</keyword>
<dbReference type="InterPro" id="IPR014001">
    <property type="entry name" value="Helicase_ATP-bd"/>
</dbReference>
<evidence type="ECO:0000256" key="2">
    <source>
        <dbReference type="ARBA" id="ARBA00022801"/>
    </source>
</evidence>
<name>A0A7I8KDY2_SPIIN</name>
<organism evidence="8 9">
    <name type="scientific">Spirodela intermedia</name>
    <name type="common">Intermediate duckweed</name>
    <dbReference type="NCBI Taxonomy" id="51605"/>
    <lineage>
        <taxon>Eukaryota</taxon>
        <taxon>Viridiplantae</taxon>
        <taxon>Streptophyta</taxon>
        <taxon>Embryophyta</taxon>
        <taxon>Tracheophyta</taxon>
        <taxon>Spermatophyta</taxon>
        <taxon>Magnoliopsida</taxon>
        <taxon>Liliopsida</taxon>
        <taxon>Araceae</taxon>
        <taxon>Lemnoideae</taxon>
        <taxon>Spirodela</taxon>
    </lineage>
</organism>
<dbReference type="InterPro" id="IPR037235">
    <property type="entry name" value="TRCF-like_C_D7"/>
</dbReference>
<dbReference type="EMBL" id="LR746268">
    <property type="protein sequence ID" value="CAA7395980.1"/>
    <property type="molecule type" value="Genomic_DNA"/>
</dbReference>
<dbReference type="PANTHER" id="PTHR14025">
    <property type="entry name" value="FANCONI ANEMIA GROUP M FANCM FAMILY MEMBER"/>
    <property type="match status" value="1"/>
</dbReference>
<keyword evidence="4" id="KW-0067">ATP-binding</keyword>
<dbReference type="GO" id="GO:0004386">
    <property type="term" value="F:helicase activity"/>
    <property type="evidence" value="ECO:0007669"/>
    <property type="project" value="UniProtKB-KW"/>
</dbReference>
<dbReference type="Gene3D" id="3.90.1150.50">
    <property type="entry name" value="Transcription-repair-coupling factor, D7 domain"/>
    <property type="match status" value="1"/>
</dbReference>
<dbReference type="SMART" id="SM01058">
    <property type="entry name" value="CarD_TRCF"/>
    <property type="match status" value="1"/>
</dbReference>
<evidence type="ECO:0000313" key="9">
    <source>
        <dbReference type="Proteomes" id="UP000663760"/>
    </source>
</evidence>
<proteinExistence type="predicted"/>
<dbReference type="Gene3D" id="2.40.10.170">
    <property type="match status" value="1"/>
</dbReference>
<dbReference type="Pfam" id="PF00271">
    <property type="entry name" value="Helicase_C"/>
    <property type="match status" value="1"/>
</dbReference>
<dbReference type="AlphaFoldDB" id="A0A7I8KDY2"/>
<evidence type="ECO:0000256" key="1">
    <source>
        <dbReference type="ARBA" id="ARBA00022741"/>
    </source>
</evidence>
<evidence type="ECO:0000259" key="6">
    <source>
        <dbReference type="PROSITE" id="PS51192"/>
    </source>
</evidence>
<dbReference type="SUPFAM" id="SSF52540">
    <property type="entry name" value="P-loop containing nucleoside triphosphate hydrolases"/>
    <property type="match status" value="1"/>
</dbReference>
<sequence length="827" mass="93974">MAVLRAPLIPPSITKRESSWTLSCRIPSRRLFFEFPGRGCPCWRRTTPFRARMGVVPVEGVSVRGTAYRRDREETVPDAIAALHERIRREQGKREAAPAAPAMGLEEAEKYIQMVKQQQQRGLRKLKGEKGDDNSGYGYRVDPYTLRPGDYVVHKKVGIGRFVGIKYDVSRDSTEPIEYAFIEYGDGMAKLPVNKAKKMLYRYNLPNETKRPRALSKLADTSAWERRRTKGKIAIQKMVVDLMELYLHRLKQKRPPYPKTQATDDFASHFPYEPTQDQKQAFIDVEKDLTERGTPMDRLICGDVGFGKTEVALRAIFCVVAAGKQAMVLAPTIVLAKQHFDVISERFSHYPNIKIGLLSRFQTKSEKEGYLSMIKDGDLDIIVGTHALLGNRVVYNNLGLLVVDEEQRFGVKQKERIASFKTSVDVLTLSATPIPRTLYLALTGFRDASLISTPPPERVPIRTHLSAYSKDKILEAIKFELDRSGQVFYVLPRIKGLEEVMELLEQSFPDVSIAIAHGKQYSKQLEDTMEKFSLGEIKILICTNIVESGLDIQNANTIIIQDVHQFGLAQLYQLRGRVGRADKEAFAYLFFPDKSLLSDQALERLAALEECHDLGQGFQLAERDMGIRGFGNIFGEQQTGDVGNVGIDLFFEMLFESLSKVEEHRLVSVPYKHVQLDINITPHLSSEYIDHLENPLELINEAEKAAEKDIWSLMHFTECLRRQYGKEPRSMEILLKKLYVRRMAADLGINKIYASGKTVCMRTDMSKKVFRIMTDSMASDIHRNCLVFEANEIKAELLLELPAGQLLNWIFQCLSELYAALPALVKY</sequence>
<evidence type="ECO:0000259" key="7">
    <source>
        <dbReference type="PROSITE" id="PS51194"/>
    </source>
</evidence>
<dbReference type="InterPro" id="IPR036101">
    <property type="entry name" value="CarD-like/TRCF_RID_sf"/>
</dbReference>
<keyword evidence="1" id="KW-0547">Nucleotide-binding</keyword>
<evidence type="ECO:0000256" key="4">
    <source>
        <dbReference type="ARBA" id="ARBA00022840"/>
    </source>
</evidence>
<keyword evidence="5" id="KW-0238">DNA-binding</keyword>
<dbReference type="PROSITE" id="PS51192">
    <property type="entry name" value="HELICASE_ATP_BIND_1"/>
    <property type="match status" value="1"/>
</dbReference>
<evidence type="ECO:0000256" key="3">
    <source>
        <dbReference type="ARBA" id="ARBA00022806"/>
    </source>
</evidence>
<dbReference type="InterPro" id="IPR011545">
    <property type="entry name" value="DEAD/DEAH_box_helicase_dom"/>
</dbReference>